<evidence type="ECO:0000313" key="2">
    <source>
        <dbReference type="Proteomes" id="UP000461768"/>
    </source>
</evidence>
<organism evidence="1 2">
    <name type="scientific">Candidatus Galacturonatibacter soehngenii</name>
    <dbReference type="NCBI Taxonomy" id="2307010"/>
    <lineage>
        <taxon>Bacteria</taxon>
        <taxon>Bacillati</taxon>
        <taxon>Bacillota</taxon>
        <taxon>Clostridia</taxon>
        <taxon>Lachnospirales</taxon>
        <taxon>Lachnospiraceae</taxon>
        <taxon>Candidatus Galacturonatibacter</taxon>
    </lineage>
</organism>
<keyword evidence="2" id="KW-1185">Reference proteome</keyword>
<sequence>MRISAIVTTYDSYYYNPNVIARLRTVKKITKVIETNDNHTYQKGLYENSAQYVKSAYEVSFRPLELIKNLC</sequence>
<reference evidence="1 2" key="2">
    <citation type="submission" date="2020-02" db="EMBL/GenBank/DDBJ databases">
        <title>Candidatus Galacturonibacter soehngenii shows hetero-acetogenic catabolism of galacturonic acid but lacks a canonical carbon monoxide dehydrogenase/acetyl-CoA synthase complex.</title>
        <authorList>
            <person name="Diender M."/>
            <person name="Stouten G.R."/>
            <person name="Petersen J.F."/>
            <person name="Nielsen P.H."/>
            <person name="Dueholm M.S."/>
            <person name="Pronk J.T."/>
            <person name="Van Loosdrecht M.C.M."/>
        </authorList>
    </citation>
    <scope>NUCLEOTIDE SEQUENCE [LARGE SCALE GENOMIC DNA]</scope>
    <source>
        <strain evidence="1">GalUA</strain>
    </source>
</reference>
<accession>A0A7V7QHC3</accession>
<comment type="caution">
    <text evidence="1">The sequence shown here is derived from an EMBL/GenBank/DDBJ whole genome shotgun (WGS) entry which is preliminary data.</text>
</comment>
<evidence type="ECO:0000313" key="1">
    <source>
        <dbReference type="EMBL" id="KAB1434258.1"/>
    </source>
</evidence>
<dbReference type="Proteomes" id="UP000461768">
    <property type="component" value="Unassembled WGS sequence"/>
</dbReference>
<dbReference type="EMBL" id="WAGX01000008">
    <property type="protein sequence ID" value="KAB1434258.1"/>
    <property type="molecule type" value="Genomic_DNA"/>
</dbReference>
<reference evidence="1 2" key="1">
    <citation type="submission" date="2019-09" db="EMBL/GenBank/DDBJ databases">
        <authorList>
            <person name="Valk L.C."/>
        </authorList>
    </citation>
    <scope>NUCLEOTIDE SEQUENCE [LARGE SCALE GENOMIC DNA]</scope>
    <source>
        <strain evidence="1">GalUA</strain>
    </source>
</reference>
<dbReference type="RefSeq" id="WP_151148209.1">
    <property type="nucleotide sequence ID" value="NZ_WAGX01000008.1"/>
</dbReference>
<name>A0A7V7QHC3_9FIRM</name>
<gene>
    <name evidence="1" type="ORF">F7O84_17355</name>
</gene>
<dbReference type="AlphaFoldDB" id="A0A7V7QHC3"/>
<dbReference type="OrthoDB" id="9959768at2"/>
<proteinExistence type="predicted"/>
<protein>
    <submittedName>
        <fullName evidence="1">Uncharacterized protein</fullName>
    </submittedName>
</protein>